<sequence length="403" mass="42462">MLEFLKWHVGRFLRDQGGNFAILSAVAMFPVLVAISVAIDYTNASFTAEKMQVALDSATLVAVRLYGEGHSEAEATSLANDMFYANFTDAAGRSLQIDYSLAGQQATATADYAFNYHPVFLKRSSFPISRQSSTVYQAGKEACILALDPTADRAFEVSGNSSVDTSLCAITANSRSDKAIYVGGSATLKSECLYTPGKVSASPSKIDLACDKPNEGTAAAVDPFVSRAIPKAGSLVDLKNKASGELTPGTYDGLAIKGNVKLQPGDYIIDGGQLSFTGQSVITGARVTFFLLNGAEIDIHGGSTFNLTAPTSGPWAGFSIVADRSNTASAVINGNSNSKLNGIIYMPAAKEIRYSGNGTTSGECVRIIAQTIKMTGNSKFKLDCKSELANNEINNAGAVRLVK</sequence>
<keyword evidence="4" id="KW-1185">Reference proteome</keyword>
<comment type="caution">
    <text evidence="3">The sequence shown here is derived from an EMBL/GenBank/DDBJ whole genome shotgun (WGS) entry which is preliminary data.</text>
</comment>
<keyword evidence="1" id="KW-1133">Transmembrane helix</keyword>
<dbReference type="Proteomes" id="UP000633219">
    <property type="component" value="Unassembled WGS sequence"/>
</dbReference>
<name>A0A936YKG6_9HYPH</name>
<evidence type="ECO:0000313" key="3">
    <source>
        <dbReference type="EMBL" id="MBL0371908.1"/>
    </source>
</evidence>
<evidence type="ECO:0000256" key="1">
    <source>
        <dbReference type="SAM" id="Phobius"/>
    </source>
</evidence>
<feature type="domain" description="Putative Flp pilus-assembly TadG-like N-terminal" evidence="2">
    <location>
        <begin position="18"/>
        <end position="63"/>
    </location>
</feature>
<keyword evidence="1" id="KW-0472">Membrane</keyword>
<dbReference type="EMBL" id="JAEQNC010000003">
    <property type="protein sequence ID" value="MBL0371908.1"/>
    <property type="molecule type" value="Genomic_DNA"/>
</dbReference>
<protein>
    <submittedName>
        <fullName evidence="3">Pilus assembly protein</fullName>
    </submittedName>
</protein>
<feature type="transmembrane region" description="Helical" evidence="1">
    <location>
        <begin position="20"/>
        <end position="41"/>
    </location>
</feature>
<dbReference type="InterPro" id="IPR028087">
    <property type="entry name" value="Tad_N"/>
</dbReference>
<evidence type="ECO:0000313" key="4">
    <source>
        <dbReference type="Proteomes" id="UP000633219"/>
    </source>
</evidence>
<dbReference type="Pfam" id="PF13400">
    <property type="entry name" value="Tad"/>
    <property type="match status" value="1"/>
</dbReference>
<gene>
    <name evidence="3" type="ORF">JJB09_07690</name>
</gene>
<proteinExistence type="predicted"/>
<organism evidence="3 4">
    <name type="scientific">Rhizobium setariae</name>
    <dbReference type="NCBI Taxonomy" id="2801340"/>
    <lineage>
        <taxon>Bacteria</taxon>
        <taxon>Pseudomonadati</taxon>
        <taxon>Pseudomonadota</taxon>
        <taxon>Alphaproteobacteria</taxon>
        <taxon>Hyphomicrobiales</taxon>
        <taxon>Rhizobiaceae</taxon>
        <taxon>Rhizobium/Agrobacterium group</taxon>
        <taxon>Rhizobium</taxon>
    </lineage>
</organism>
<reference evidence="3" key="1">
    <citation type="submission" date="2021-01" db="EMBL/GenBank/DDBJ databases">
        <title>Rhizobium sp. strain KVB221 16S ribosomal RNA gene Genome sequencing and assembly.</title>
        <authorList>
            <person name="Kang M."/>
        </authorList>
    </citation>
    <scope>NUCLEOTIDE SEQUENCE</scope>
    <source>
        <strain evidence="3">KVB221</strain>
    </source>
</reference>
<dbReference type="AlphaFoldDB" id="A0A936YKG6"/>
<accession>A0A936YKG6</accession>
<keyword evidence="1" id="KW-0812">Transmembrane</keyword>
<evidence type="ECO:0000259" key="2">
    <source>
        <dbReference type="Pfam" id="PF13400"/>
    </source>
</evidence>
<dbReference type="RefSeq" id="WP_201655547.1">
    <property type="nucleotide sequence ID" value="NZ_JAEQNC010000003.1"/>
</dbReference>